<proteinExistence type="predicted"/>
<dbReference type="SUPFAM" id="SSF75304">
    <property type="entry name" value="Amidase signature (AS) enzymes"/>
    <property type="match status" value="1"/>
</dbReference>
<gene>
    <name evidence="2" type="ORF">GRO01_02070</name>
</gene>
<keyword evidence="3" id="KW-1185">Reference proteome</keyword>
<dbReference type="Gene3D" id="3.90.1300.10">
    <property type="entry name" value="Amidase signature (AS) domain"/>
    <property type="match status" value="1"/>
</dbReference>
<dbReference type="InterPro" id="IPR000120">
    <property type="entry name" value="Amidase"/>
</dbReference>
<evidence type="ECO:0000313" key="3">
    <source>
        <dbReference type="Proteomes" id="UP000320772"/>
    </source>
</evidence>
<feature type="domain" description="Amidase" evidence="1">
    <location>
        <begin position="12"/>
        <end position="122"/>
    </location>
</feature>
<dbReference type="InterPro" id="IPR036928">
    <property type="entry name" value="AS_sf"/>
</dbReference>
<name>A0A4Y3M5S6_9PROT</name>
<accession>A0A4Y3M5S6</accession>
<dbReference type="AlphaFoldDB" id="A0A4Y3M5S6"/>
<dbReference type="EMBL" id="BJLY01000001">
    <property type="protein sequence ID" value="GEB02631.1"/>
    <property type="molecule type" value="Genomic_DNA"/>
</dbReference>
<evidence type="ECO:0000313" key="2">
    <source>
        <dbReference type="EMBL" id="GEB02631.1"/>
    </source>
</evidence>
<dbReference type="InterPro" id="IPR023631">
    <property type="entry name" value="Amidase_dom"/>
</dbReference>
<dbReference type="GO" id="GO:0003824">
    <property type="term" value="F:catalytic activity"/>
    <property type="evidence" value="ECO:0007669"/>
    <property type="project" value="InterPro"/>
</dbReference>
<sequence>MSENTPDTATVLLARIERHEASIQAFSSYDPVRLRHDAGNAPKGPLSGLSVGVKDIIDTAYYPTAHGSPIYAGHHTPNDAACVTQLKAAGALCVGKTVTTEFAFFRAGPTVNPYDFSRTPGGVVEWLGGGCGSRHDRYRAGVPDGGFSYAACILLRRSGVQTVLWTLCRGGNQRVSTVF</sequence>
<dbReference type="Pfam" id="PF01425">
    <property type="entry name" value="Amidase"/>
    <property type="match status" value="1"/>
</dbReference>
<organism evidence="2 3">
    <name type="scientific">Gluconobacter roseus NBRC 3990</name>
    <dbReference type="NCBI Taxonomy" id="1307950"/>
    <lineage>
        <taxon>Bacteria</taxon>
        <taxon>Pseudomonadati</taxon>
        <taxon>Pseudomonadota</taxon>
        <taxon>Alphaproteobacteria</taxon>
        <taxon>Acetobacterales</taxon>
        <taxon>Acetobacteraceae</taxon>
        <taxon>Gluconobacter</taxon>
    </lineage>
</organism>
<protein>
    <recommendedName>
        <fullName evidence="1">Amidase domain-containing protein</fullName>
    </recommendedName>
</protein>
<evidence type="ECO:0000259" key="1">
    <source>
        <dbReference type="Pfam" id="PF01425"/>
    </source>
</evidence>
<dbReference type="PANTHER" id="PTHR11895:SF151">
    <property type="entry name" value="GLUTAMYL-TRNA(GLN) AMIDOTRANSFERASE SUBUNIT A"/>
    <property type="match status" value="1"/>
</dbReference>
<dbReference type="PANTHER" id="PTHR11895">
    <property type="entry name" value="TRANSAMIDASE"/>
    <property type="match status" value="1"/>
</dbReference>
<dbReference type="Proteomes" id="UP000320772">
    <property type="component" value="Unassembled WGS sequence"/>
</dbReference>
<comment type="caution">
    <text evidence="2">The sequence shown here is derived from an EMBL/GenBank/DDBJ whole genome shotgun (WGS) entry which is preliminary data.</text>
</comment>
<reference evidence="2 3" key="1">
    <citation type="submission" date="2019-06" db="EMBL/GenBank/DDBJ databases">
        <title>Whole genome shotgun sequence of Gluconobacter roseus NBRC 3990.</title>
        <authorList>
            <person name="Hosoyama A."/>
            <person name="Uohara A."/>
            <person name="Ohji S."/>
            <person name="Ichikawa N."/>
        </authorList>
    </citation>
    <scope>NUCLEOTIDE SEQUENCE [LARGE SCALE GENOMIC DNA]</scope>
    <source>
        <strain evidence="2 3">NBRC 3990</strain>
    </source>
</reference>